<evidence type="ECO:0000256" key="1">
    <source>
        <dbReference type="ARBA" id="ARBA00022679"/>
    </source>
</evidence>
<dbReference type="InterPro" id="IPR000719">
    <property type="entry name" value="Prot_kinase_dom"/>
</dbReference>
<keyword evidence="2" id="KW-0547">Nucleotide-binding</keyword>
<dbReference type="Gene3D" id="1.10.510.10">
    <property type="entry name" value="Transferase(Phosphotransferase) domain 1"/>
    <property type="match status" value="1"/>
</dbReference>
<sequence length="351" mass="41065">MTSMKSLASMASMANMADDKVDSDISQSSHSGHSMISVASSLYLEMVPFNLRGRAEWWELRREEIKICEKIAEGSNGIINKVKWRGSECVVKYLRHNDNDIEYEDLINEISVISHLRHPRLVLFLGACTLNEPLMLLYEYMPNGSLDSYYSRMSHKYSKIWKPTPKYMYRWIMELTQAIYFLHNCYYPIMHRDIKPSNILLDDDLHIKLTDFGLSRTIKRKHDIYKMSGCTGTLRYMAPEILFNNGKDYNLMIDIYSLALNYWFIATGKRPFNEIDKNPHIIHLIKEGFRPNIGDIPDNIDLKRLITRMWDTCPEMRPDIKEVFDEITIITEKIEKDDMNASATSRKCTIM</sequence>
<dbReference type="InterPro" id="IPR008271">
    <property type="entry name" value="Ser/Thr_kinase_AS"/>
</dbReference>
<dbReference type="Pfam" id="PF00069">
    <property type="entry name" value="Pkinase"/>
    <property type="match status" value="1"/>
</dbReference>
<evidence type="ECO:0000313" key="6">
    <source>
        <dbReference type="EMBL" id="QHU27671.1"/>
    </source>
</evidence>
<accession>A0A6C0LDE0</accession>
<feature type="domain" description="Protein kinase" evidence="5">
    <location>
        <begin position="65"/>
        <end position="329"/>
    </location>
</feature>
<reference evidence="6" key="1">
    <citation type="journal article" date="2020" name="Nature">
        <title>Giant virus diversity and host interactions through global metagenomics.</title>
        <authorList>
            <person name="Schulz F."/>
            <person name="Roux S."/>
            <person name="Paez-Espino D."/>
            <person name="Jungbluth S."/>
            <person name="Walsh D.A."/>
            <person name="Denef V.J."/>
            <person name="McMahon K.D."/>
            <person name="Konstantinidis K.T."/>
            <person name="Eloe-Fadrosh E.A."/>
            <person name="Kyrpides N.C."/>
            <person name="Woyke T."/>
        </authorList>
    </citation>
    <scope>NUCLEOTIDE SEQUENCE</scope>
    <source>
        <strain evidence="6">GVMAG-M-3300027769-26</strain>
    </source>
</reference>
<dbReference type="FunFam" id="3.30.200.20:FF:000180">
    <property type="entry name" value="serine/threonine-protein kinase STY46-like"/>
    <property type="match status" value="1"/>
</dbReference>
<dbReference type="PROSITE" id="PS00108">
    <property type="entry name" value="PROTEIN_KINASE_ST"/>
    <property type="match status" value="1"/>
</dbReference>
<evidence type="ECO:0000256" key="4">
    <source>
        <dbReference type="ARBA" id="ARBA00022840"/>
    </source>
</evidence>
<evidence type="ECO:0000259" key="5">
    <source>
        <dbReference type="PROSITE" id="PS50011"/>
    </source>
</evidence>
<dbReference type="SMART" id="SM00220">
    <property type="entry name" value="S_TKc"/>
    <property type="match status" value="1"/>
</dbReference>
<keyword evidence="4" id="KW-0067">ATP-binding</keyword>
<name>A0A6C0LDE0_9ZZZZ</name>
<dbReference type="InterPro" id="IPR051681">
    <property type="entry name" value="Ser/Thr_Kinases-Pseudokinases"/>
</dbReference>
<evidence type="ECO:0000256" key="3">
    <source>
        <dbReference type="ARBA" id="ARBA00022777"/>
    </source>
</evidence>
<dbReference type="PROSITE" id="PS50011">
    <property type="entry name" value="PROTEIN_KINASE_DOM"/>
    <property type="match status" value="1"/>
</dbReference>
<dbReference type="InterPro" id="IPR011009">
    <property type="entry name" value="Kinase-like_dom_sf"/>
</dbReference>
<protein>
    <recommendedName>
        <fullName evidence="5">Protein kinase domain-containing protein</fullName>
    </recommendedName>
</protein>
<dbReference type="PANTHER" id="PTHR44329">
    <property type="entry name" value="SERINE/THREONINE-PROTEIN KINASE TNNI3K-RELATED"/>
    <property type="match status" value="1"/>
</dbReference>
<keyword evidence="1" id="KW-0808">Transferase</keyword>
<dbReference type="GO" id="GO:0004674">
    <property type="term" value="F:protein serine/threonine kinase activity"/>
    <property type="evidence" value="ECO:0007669"/>
    <property type="project" value="TreeGrafter"/>
</dbReference>
<proteinExistence type="predicted"/>
<evidence type="ECO:0000256" key="2">
    <source>
        <dbReference type="ARBA" id="ARBA00022741"/>
    </source>
</evidence>
<organism evidence="6">
    <name type="scientific">viral metagenome</name>
    <dbReference type="NCBI Taxonomy" id="1070528"/>
    <lineage>
        <taxon>unclassified sequences</taxon>
        <taxon>metagenomes</taxon>
        <taxon>organismal metagenomes</taxon>
    </lineage>
</organism>
<dbReference type="AlphaFoldDB" id="A0A6C0LDE0"/>
<dbReference type="EMBL" id="MN740460">
    <property type="protein sequence ID" value="QHU27671.1"/>
    <property type="molecule type" value="Genomic_DNA"/>
</dbReference>
<keyword evidence="3" id="KW-0418">Kinase</keyword>
<dbReference type="GO" id="GO:0005524">
    <property type="term" value="F:ATP binding"/>
    <property type="evidence" value="ECO:0007669"/>
    <property type="project" value="UniProtKB-KW"/>
</dbReference>
<dbReference type="SUPFAM" id="SSF56112">
    <property type="entry name" value="Protein kinase-like (PK-like)"/>
    <property type="match status" value="1"/>
</dbReference>